<evidence type="ECO:0000313" key="4">
    <source>
        <dbReference type="Proteomes" id="UP000583101"/>
    </source>
</evidence>
<evidence type="ECO:0000313" key="2">
    <source>
        <dbReference type="EMBL" id="TEW69124.1"/>
    </source>
</evidence>
<evidence type="ECO:0000313" key="3">
    <source>
        <dbReference type="Proteomes" id="UP000297248"/>
    </source>
</evidence>
<proteinExistence type="predicted"/>
<dbReference type="Proteomes" id="UP000583101">
    <property type="component" value="Unassembled WGS sequence"/>
</dbReference>
<reference evidence="1 4" key="3">
    <citation type="submission" date="2020-08" db="EMBL/GenBank/DDBJ databases">
        <title>Genomic Encyclopedia of Type Strains, Phase IV (KMG-IV): sequencing the most valuable type-strain genomes for metagenomic binning, comparative biology and taxonomic classification.</title>
        <authorList>
            <person name="Goeker M."/>
        </authorList>
    </citation>
    <scope>NUCLEOTIDE SEQUENCE [LARGE SCALE GENOMIC DNA]</scope>
    <source>
        <strain evidence="1 4">DSM 100995</strain>
    </source>
</reference>
<dbReference type="RefSeq" id="WP_134334959.1">
    <property type="nucleotide sequence ID" value="NZ_BMCZ01000001.1"/>
</dbReference>
<dbReference type="EMBL" id="SNQG01000001">
    <property type="protein sequence ID" value="TEW69124.1"/>
    <property type="molecule type" value="Genomic_DNA"/>
</dbReference>
<evidence type="ECO:0008006" key="5">
    <source>
        <dbReference type="Google" id="ProtNLM"/>
    </source>
</evidence>
<dbReference type="EMBL" id="JACIEG010000001">
    <property type="protein sequence ID" value="MBB3967832.1"/>
    <property type="molecule type" value="Genomic_DNA"/>
</dbReference>
<accession>A0A4Y8AJC8</accession>
<gene>
    <name evidence="2" type="ORF">E2R65_02860</name>
    <name evidence="1" type="ORF">GGR35_000418</name>
</gene>
<name>A0A4Y8AJC8_9SPHI</name>
<organism evidence="2 3">
    <name type="scientific">Mucilaginibacter phyllosphaerae</name>
    <dbReference type="NCBI Taxonomy" id="1812349"/>
    <lineage>
        <taxon>Bacteria</taxon>
        <taxon>Pseudomonadati</taxon>
        <taxon>Bacteroidota</taxon>
        <taxon>Sphingobacteriia</taxon>
        <taxon>Sphingobacteriales</taxon>
        <taxon>Sphingobacteriaceae</taxon>
        <taxon>Mucilaginibacter</taxon>
    </lineage>
</organism>
<dbReference type="Proteomes" id="UP000297248">
    <property type="component" value="Unassembled WGS sequence"/>
</dbReference>
<reference evidence="2" key="2">
    <citation type="submission" date="2019-03" db="EMBL/GenBank/DDBJ databases">
        <authorList>
            <person name="Yan Y.-Q."/>
            <person name="Du Z.-J."/>
        </authorList>
    </citation>
    <scope>NUCLEOTIDE SEQUENCE</scope>
    <source>
        <strain evidence="2">PP-F2FG21</strain>
    </source>
</reference>
<sequence length="232" mass="25607">MRKPLLTIALLFFVTLLFAQKTEFSFGGYTTLMHFSGPSATATTILNRGQVDYTNNPYGSKNGNSFGIFVQGQYIQKNNFIIGLQTGTDVLRSKVNITETTPSSTPYPAYATGTTTVSNQYINLNPFIGFRLEASKIQLDLSAGVETAFVTRSYEEGMIYSKNGAVYRTNNNIRNLKTDNRIKLGLAAYYERVSINASYAHGFSDYAKGMIGAQNSGAYTNVLRFGIGFKIF</sequence>
<evidence type="ECO:0000313" key="1">
    <source>
        <dbReference type="EMBL" id="MBB3967832.1"/>
    </source>
</evidence>
<keyword evidence="4" id="KW-1185">Reference proteome</keyword>
<dbReference type="AlphaFoldDB" id="A0A4Y8AJC8"/>
<protein>
    <recommendedName>
        <fullName evidence="5">PorT family protein</fullName>
    </recommendedName>
</protein>
<dbReference type="OrthoDB" id="1340981at2"/>
<reference evidence="2 3" key="1">
    <citation type="journal article" date="2016" name="Int. J. Syst. Evol. Microbiol.">
        <title>Proposal of Mucilaginibacter phyllosphaerae sp. nov. isolated from the phyllosphere of Galium album.</title>
        <authorList>
            <person name="Aydogan E.L."/>
            <person name="Busse H.J."/>
            <person name="Moser G."/>
            <person name="Muller C."/>
            <person name="Kampfer P."/>
            <person name="Glaeser S.P."/>
        </authorList>
    </citation>
    <scope>NUCLEOTIDE SEQUENCE [LARGE SCALE GENOMIC DNA]</scope>
    <source>
        <strain evidence="2 3">PP-F2FG21</strain>
    </source>
</reference>
<comment type="caution">
    <text evidence="2">The sequence shown here is derived from an EMBL/GenBank/DDBJ whole genome shotgun (WGS) entry which is preliminary data.</text>
</comment>